<dbReference type="Gene3D" id="3.40.50.10330">
    <property type="entry name" value="Probable inorganic polyphosphate/atp-NAD kinase, domain 1"/>
    <property type="match status" value="1"/>
</dbReference>
<evidence type="ECO:0000259" key="13">
    <source>
        <dbReference type="PROSITE" id="PS50146"/>
    </source>
</evidence>
<dbReference type="Proteomes" id="UP000264541">
    <property type="component" value="Unassembled WGS sequence"/>
</dbReference>
<keyword evidence="8 14" id="KW-0418">Kinase</keyword>
<sequence length="332" mass="36745">MSRMMNLKSEDGESELKEISKAEKVYFIINPIAQNGGSMKIWTDVEMLLQQERMTYGVYFTEYKGHARKLAADILSGSRIPSLIIAVGGDGTVHEVINGAAGFPQAMVGSIPAGSGNDFVRGLQKSKNMKHALKLLLQPASMQVKAVDIGKAISGGKAFYFVNSLGIGVDAEITAEVNQSPWKKRFNSLKMGKLVYIYFFMKKILSYKRTDMQVEVDGVTHLFSKVWFIVVSNQPYFGGGIKILPEAKSDDGYLDVLAVHQLTPIQLMLMFITVFWGGHQTIKQVRSYKCRSVSIRSAQPVLIQADGEIEGNTEVSVSVIAHKMNIVTHQED</sequence>
<evidence type="ECO:0000256" key="7">
    <source>
        <dbReference type="ARBA" id="ARBA00022741"/>
    </source>
</evidence>
<evidence type="ECO:0000256" key="5">
    <source>
        <dbReference type="ARBA" id="ARBA00022516"/>
    </source>
</evidence>
<evidence type="ECO:0000256" key="9">
    <source>
        <dbReference type="ARBA" id="ARBA00022840"/>
    </source>
</evidence>
<dbReference type="Gene3D" id="2.60.200.40">
    <property type="match status" value="1"/>
</dbReference>
<dbReference type="EMBL" id="QVTE01000031">
    <property type="protein sequence ID" value="RFU68724.1"/>
    <property type="molecule type" value="Genomic_DNA"/>
</dbReference>
<dbReference type="InterPro" id="IPR017438">
    <property type="entry name" value="ATP-NAD_kinase_N"/>
</dbReference>
<dbReference type="GO" id="GO:0008654">
    <property type="term" value="P:phospholipid biosynthetic process"/>
    <property type="evidence" value="ECO:0007669"/>
    <property type="project" value="UniProtKB-KW"/>
</dbReference>
<dbReference type="InterPro" id="IPR016064">
    <property type="entry name" value="NAD/diacylglycerol_kinase_sf"/>
</dbReference>
<evidence type="ECO:0000256" key="8">
    <source>
        <dbReference type="ARBA" id="ARBA00022777"/>
    </source>
</evidence>
<comment type="cofactor">
    <cofactor evidence="1">
        <name>Mg(2+)</name>
        <dbReference type="ChEBI" id="CHEBI:18420"/>
    </cofactor>
</comment>
<comment type="similarity">
    <text evidence="2">Belongs to the diacylglycerol/lipid kinase family.</text>
</comment>
<dbReference type="GO" id="GO:0005524">
    <property type="term" value="F:ATP binding"/>
    <property type="evidence" value="ECO:0007669"/>
    <property type="project" value="UniProtKB-KW"/>
</dbReference>
<proteinExistence type="inferred from homology"/>
<dbReference type="InterPro" id="IPR050187">
    <property type="entry name" value="Lipid_Phosphate_FormReg"/>
</dbReference>
<evidence type="ECO:0000256" key="12">
    <source>
        <dbReference type="ARBA" id="ARBA00023264"/>
    </source>
</evidence>
<comment type="similarity">
    <text evidence="3">Belongs to the eukaryotic diacylglycerol kinase family.</text>
</comment>
<keyword evidence="11" id="KW-0594">Phospholipid biosynthesis</keyword>
<dbReference type="SMART" id="SM00045">
    <property type="entry name" value="DAGKa"/>
    <property type="match status" value="1"/>
</dbReference>
<dbReference type="PANTHER" id="PTHR12358">
    <property type="entry name" value="SPHINGOSINE KINASE"/>
    <property type="match status" value="1"/>
</dbReference>
<dbReference type="InterPro" id="IPR000756">
    <property type="entry name" value="Diacylglycerol_kin_accessory"/>
</dbReference>
<keyword evidence="15" id="KW-1185">Reference proteome</keyword>
<evidence type="ECO:0000256" key="3">
    <source>
        <dbReference type="ARBA" id="ARBA00009280"/>
    </source>
</evidence>
<dbReference type="OrthoDB" id="9786026at2"/>
<dbReference type="InterPro" id="IPR005218">
    <property type="entry name" value="Diacylglycerol/lipid_kinase"/>
</dbReference>
<gene>
    <name evidence="14" type="ORF">D0469_11340</name>
</gene>
<evidence type="ECO:0000313" key="15">
    <source>
        <dbReference type="Proteomes" id="UP000264541"/>
    </source>
</evidence>
<evidence type="ECO:0000313" key="14">
    <source>
        <dbReference type="EMBL" id="RFU68724.1"/>
    </source>
</evidence>
<dbReference type="GO" id="GO:0007200">
    <property type="term" value="P:phospholipase C-activating G protein-coupled receptor signaling pathway"/>
    <property type="evidence" value="ECO:0007669"/>
    <property type="project" value="InterPro"/>
</dbReference>
<keyword evidence="7" id="KW-0547">Nucleotide-binding</keyword>
<dbReference type="RefSeq" id="WP_117326864.1">
    <property type="nucleotide sequence ID" value="NZ_QVTE01000031.1"/>
</dbReference>
<accession>A0A372LMV6</accession>
<evidence type="ECO:0000256" key="11">
    <source>
        <dbReference type="ARBA" id="ARBA00023209"/>
    </source>
</evidence>
<reference evidence="14 15" key="1">
    <citation type="submission" date="2018-08" db="EMBL/GenBank/DDBJ databases">
        <title>Bacillus chawlae sp. nov., Bacillus glennii sp. nov., and Bacillus saganii sp. nov. Isolated from the Vehicle Assembly Building at Kennedy Space Center where the Viking Spacecraft were Assembled.</title>
        <authorList>
            <person name="Seuylemezian A."/>
            <person name="Vaishampayan P."/>
        </authorList>
    </citation>
    <scope>NUCLEOTIDE SEQUENCE [LARGE SCALE GENOMIC DNA]</scope>
    <source>
        <strain evidence="14 15">V47-23a</strain>
    </source>
</reference>
<dbReference type="PANTHER" id="PTHR12358:SF54">
    <property type="entry name" value="SPHINGOSINE KINASE RELATED PROTEIN"/>
    <property type="match status" value="1"/>
</dbReference>
<dbReference type="PROSITE" id="PS50146">
    <property type="entry name" value="DAGK"/>
    <property type="match status" value="1"/>
</dbReference>
<evidence type="ECO:0000256" key="2">
    <source>
        <dbReference type="ARBA" id="ARBA00005983"/>
    </source>
</evidence>
<evidence type="ECO:0000256" key="10">
    <source>
        <dbReference type="ARBA" id="ARBA00023098"/>
    </source>
</evidence>
<dbReference type="Pfam" id="PF19279">
    <property type="entry name" value="YegS_C"/>
    <property type="match status" value="1"/>
</dbReference>
<keyword evidence="10" id="KW-0443">Lipid metabolism</keyword>
<dbReference type="AlphaFoldDB" id="A0A372LMV6"/>
<dbReference type="InterPro" id="IPR001206">
    <property type="entry name" value="Diacylglycerol_kinase_cat_dom"/>
</dbReference>
<evidence type="ECO:0000256" key="1">
    <source>
        <dbReference type="ARBA" id="ARBA00001946"/>
    </source>
</evidence>
<dbReference type="InterPro" id="IPR045540">
    <property type="entry name" value="YegS/DAGK_C"/>
</dbReference>
<dbReference type="SUPFAM" id="SSF111331">
    <property type="entry name" value="NAD kinase/diacylglycerol kinase-like"/>
    <property type="match status" value="1"/>
</dbReference>
<keyword evidence="9" id="KW-0067">ATP-binding</keyword>
<keyword evidence="6" id="KW-0808">Transferase</keyword>
<comment type="caution">
    <text evidence="14">The sequence shown here is derived from an EMBL/GenBank/DDBJ whole genome shotgun (WGS) entry which is preliminary data.</text>
</comment>
<evidence type="ECO:0000256" key="4">
    <source>
        <dbReference type="ARBA" id="ARBA00012133"/>
    </source>
</evidence>
<dbReference type="EC" id="2.7.1.107" evidence="4"/>
<keyword evidence="12" id="KW-1208">Phospholipid metabolism</keyword>
<dbReference type="Pfam" id="PF00781">
    <property type="entry name" value="DAGK_cat"/>
    <property type="match status" value="1"/>
</dbReference>
<organism evidence="14 15">
    <name type="scientific">Peribacillus saganii</name>
    <dbReference type="NCBI Taxonomy" id="2303992"/>
    <lineage>
        <taxon>Bacteria</taxon>
        <taxon>Bacillati</taxon>
        <taxon>Bacillota</taxon>
        <taxon>Bacilli</taxon>
        <taxon>Bacillales</taxon>
        <taxon>Bacillaceae</taxon>
        <taxon>Peribacillus</taxon>
    </lineage>
</organism>
<protein>
    <recommendedName>
        <fullName evidence="4">diacylglycerol kinase (ATP)</fullName>
        <ecNumber evidence="4">2.7.1.107</ecNumber>
    </recommendedName>
</protein>
<name>A0A372LMV6_9BACI</name>
<dbReference type="NCBIfam" id="TIGR00147">
    <property type="entry name" value="YegS/Rv2252/BmrU family lipid kinase"/>
    <property type="match status" value="1"/>
</dbReference>
<keyword evidence="5" id="KW-0444">Lipid biosynthesis</keyword>
<feature type="domain" description="DAGKc" evidence="13">
    <location>
        <begin position="20"/>
        <end position="156"/>
    </location>
</feature>
<dbReference type="SMART" id="SM00046">
    <property type="entry name" value="DAGKc"/>
    <property type="match status" value="1"/>
</dbReference>
<evidence type="ECO:0000256" key="6">
    <source>
        <dbReference type="ARBA" id="ARBA00022679"/>
    </source>
</evidence>
<dbReference type="GO" id="GO:0004143">
    <property type="term" value="F:ATP-dependent diacylglycerol kinase activity"/>
    <property type="evidence" value="ECO:0007669"/>
    <property type="project" value="UniProtKB-EC"/>
</dbReference>